<dbReference type="Gene3D" id="3.40.50.1110">
    <property type="entry name" value="SGNH hydrolase"/>
    <property type="match status" value="1"/>
</dbReference>
<dbReference type="PANTHER" id="PTHR30383">
    <property type="entry name" value="THIOESTERASE 1/PROTEASE 1/LYSOPHOSPHOLIPASE L1"/>
    <property type="match status" value="1"/>
</dbReference>
<dbReference type="PROSITE" id="PS01098">
    <property type="entry name" value="LIPASE_GDSL_SER"/>
    <property type="match status" value="1"/>
</dbReference>
<keyword evidence="3" id="KW-1185">Reference proteome</keyword>
<name>A0ABS3NEM4_9GAMM</name>
<dbReference type="SUPFAM" id="SSF52266">
    <property type="entry name" value="SGNH hydrolase"/>
    <property type="match status" value="1"/>
</dbReference>
<protein>
    <submittedName>
        <fullName evidence="2">Arylesterase</fullName>
    </submittedName>
</protein>
<dbReference type="EMBL" id="JAGDFX010000004">
    <property type="protein sequence ID" value="MBO1518990.1"/>
    <property type="molecule type" value="Genomic_DNA"/>
</dbReference>
<dbReference type="CDD" id="cd01822">
    <property type="entry name" value="Lysophospholipase_L1_like"/>
    <property type="match status" value="1"/>
</dbReference>
<dbReference type="Proteomes" id="UP000664882">
    <property type="component" value="Unassembled WGS sequence"/>
</dbReference>
<dbReference type="InterPro" id="IPR036514">
    <property type="entry name" value="SGNH_hydro_sf"/>
</dbReference>
<dbReference type="PANTHER" id="PTHR30383:SF24">
    <property type="entry name" value="THIOESTERASE 1_PROTEASE 1_LYSOPHOSPHOLIPASE L1"/>
    <property type="match status" value="1"/>
</dbReference>
<dbReference type="InterPro" id="IPR008265">
    <property type="entry name" value="Lipase_GDSL_AS"/>
</dbReference>
<feature type="domain" description="SGNH hydrolase-type esterase" evidence="1">
    <location>
        <begin position="23"/>
        <end position="181"/>
    </location>
</feature>
<evidence type="ECO:0000313" key="2">
    <source>
        <dbReference type="EMBL" id="MBO1518990.1"/>
    </source>
</evidence>
<gene>
    <name evidence="2" type="ORF">J3U76_04940</name>
</gene>
<sequence>MPRILLLLMLLVSFVTHANTVLILGDSLSAGYRMNAEQAWPPLLEKQWQQEGRKVEVINASVSGDTTQGGLQRLPSLLTKHKPSLMLLELGANDGLRGLPPASIEQNLEKMIGLAQQAGTKVVLTQIQLPPNYGRRYLQQFEGIYPKVAKTHELALLPFFVAPLVEQNGMMMDDGLHPTADAQPKIVQQVHAFLTPHLKDSHKL</sequence>
<proteinExistence type="predicted"/>
<accession>A0ABS3NEM4</accession>
<dbReference type="InterPro" id="IPR051532">
    <property type="entry name" value="Ester_Hydrolysis_Enzymes"/>
</dbReference>
<evidence type="ECO:0000259" key="1">
    <source>
        <dbReference type="Pfam" id="PF13472"/>
    </source>
</evidence>
<dbReference type="Pfam" id="PF13472">
    <property type="entry name" value="Lipase_GDSL_2"/>
    <property type="match status" value="1"/>
</dbReference>
<evidence type="ECO:0000313" key="3">
    <source>
        <dbReference type="Proteomes" id="UP000664882"/>
    </source>
</evidence>
<reference evidence="2 3" key="1">
    <citation type="submission" date="2021-03" db="EMBL/GenBank/DDBJ databases">
        <title>Oceanisphaera sp. nov., isolated from the intestine.</title>
        <authorList>
            <person name="Zhao L.-H."/>
            <person name="Shi L.-F."/>
        </authorList>
    </citation>
    <scope>NUCLEOTIDE SEQUENCE [LARGE SCALE GENOMIC DNA]</scope>
    <source>
        <strain evidence="2 3">DM8</strain>
    </source>
</reference>
<organism evidence="2 3">
    <name type="scientific">Oceanisphaera pacifica</name>
    <dbReference type="NCBI Taxonomy" id="2818389"/>
    <lineage>
        <taxon>Bacteria</taxon>
        <taxon>Pseudomonadati</taxon>
        <taxon>Pseudomonadota</taxon>
        <taxon>Gammaproteobacteria</taxon>
        <taxon>Aeromonadales</taxon>
        <taxon>Aeromonadaceae</taxon>
        <taxon>Oceanisphaera</taxon>
    </lineage>
</organism>
<comment type="caution">
    <text evidence="2">The sequence shown here is derived from an EMBL/GenBank/DDBJ whole genome shotgun (WGS) entry which is preliminary data.</text>
</comment>
<dbReference type="RefSeq" id="WP_208004730.1">
    <property type="nucleotide sequence ID" value="NZ_JAGDFX010000004.1"/>
</dbReference>
<dbReference type="InterPro" id="IPR013830">
    <property type="entry name" value="SGNH_hydro"/>
</dbReference>